<accession>A0A699YD78</accession>
<name>A0A699YD78_HAELA</name>
<dbReference type="Proteomes" id="UP000485058">
    <property type="component" value="Unassembled WGS sequence"/>
</dbReference>
<feature type="region of interest" description="Disordered" evidence="1">
    <location>
        <begin position="117"/>
        <end position="164"/>
    </location>
</feature>
<comment type="caution">
    <text evidence="2">The sequence shown here is derived from an EMBL/GenBank/DDBJ whole genome shotgun (WGS) entry which is preliminary data.</text>
</comment>
<evidence type="ECO:0000313" key="3">
    <source>
        <dbReference type="Proteomes" id="UP000485058"/>
    </source>
</evidence>
<gene>
    <name evidence="2" type="ORF">HaLaN_03078</name>
</gene>
<dbReference type="EMBL" id="BLLF01000142">
    <property type="protein sequence ID" value="GFH08160.1"/>
    <property type="molecule type" value="Genomic_DNA"/>
</dbReference>
<organism evidence="2 3">
    <name type="scientific">Haematococcus lacustris</name>
    <name type="common">Green alga</name>
    <name type="synonym">Haematococcus pluvialis</name>
    <dbReference type="NCBI Taxonomy" id="44745"/>
    <lineage>
        <taxon>Eukaryota</taxon>
        <taxon>Viridiplantae</taxon>
        <taxon>Chlorophyta</taxon>
        <taxon>core chlorophytes</taxon>
        <taxon>Chlorophyceae</taxon>
        <taxon>CS clade</taxon>
        <taxon>Chlamydomonadales</taxon>
        <taxon>Haematococcaceae</taxon>
        <taxon>Haematococcus</taxon>
    </lineage>
</organism>
<feature type="non-terminal residue" evidence="2">
    <location>
        <position position="164"/>
    </location>
</feature>
<evidence type="ECO:0000256" key="1">
    <source>
        <dbReference type="SAM" id="MobiDB-lite"/>
    </source>
</evidence>
<proteinExistence type="predicted"/>
<keyword evidence="3" id="KW-1185">Reference proteome</keyword>
<evidence type="ECO:0000313" key="2">
    <source>
        <dbReference type="EMBL" id="GFH08160.1"/>
    </source>
</evidence>
<sequence length="164" mass="17895">MSGDRAGITSHVGRGLPGTHSVPGPRRQASRPNVSRCAFSELLGVQWLGPRVSRFRHGGVVELHWRHSHQGGGGKCLPQVGAALCRDNEIANMLRPMHFNAYKRCVTGTLLSCADVYPGLPPPSPEETSEHSDEHSDEHSGEHSDHPVQLHPLRVHPVGVRPVR</sequence>
<feature type="compositionally biased region" description="Basic and acidic residues" evidence="1">
    <location>
        <begin position="128"/>
        <end position="148"/>
    </location>
</feature>
<dbReference type="AlphaFoldDB" id="A0A699YD78"/>
<reference evidence="2 3" key="1">
    <citation type="submission" date="2020-02" db="EMBL/GenBank/DDBJ databases">
        <title>Draft genome sequence of Haematococcus lacustris strain NIES-144.</title>
        <authorList>
            <person name="Morimoto D."/>
            <person name="Nakagawa S."/>
            <person name="Yoshida T."/>
            <person name="Sawayama S."/>
        </authorList>
    </citation>
    <scope>NUCLEOTIDE SEQUENCE [LARGE SCALE GENOMIC DNA]</scope>
    <source>
        <strain evidence="2 3">NIES-144</strain>
    </source>
</reference>
<protein>
    <submittedName>
        <fullName evidence="2">Uncharacterized protein</fullName>
    </submittedName>
</protein>
<feature type="region of interest" description="Disordered" evidence="1">
    <location>
        <begin position="1"/>
        <end position="33"/>
    </location>
</feature>